<keyword evidence="3 6" id="KW-0812">Transmembrane</keyword>
<organism evidence="8">
    <name type="scientific">Salmonella enterica</name>
    <name type="common">Salmonella choleraesuis</name>
    <dbReference type="NCBI Taxonomy" id="28901"/>
    <lineage>
        <taxon>Bacteria</taxon>
        <taxon>Pseudomonadati</taxon>
        <taxon>Pseudomonadota</taxon>
        <taxon>Gammaproteobacteria</taxon>
        <taxon>Enterobacterales</taxon>
        <taxon>Enterobacteriaceae</taxon>
        <taxon>Salmonella</taxon>
    </lineage>
</organism>
<dbReference type="InterPro" id="IPR051791">
    <property type="entry name" value="Pra-immunoreactive"/>
</dbReference>
<keyword evidence="2" id="KW-1003">Cell membrane</keyword>
<dbReference type="PANTHER" id="PTHR36115:SF4">
    <property type="entry name" value="MEMBRANE PROTEIN"/>
    <property type="match status" value="1"/>
</dbReference>
<dbReference type="AlphaFoldDB" id="A0A743P2E3"/>
<feature type="transmembrane region" description="Helical" evidence="6">
    <location>
        <begin position="107"/>
        <end position="126"/>
    </location>
</feature>
<reference evidence="8" key="2">
    <citation type="submission" date="2020-02" db="EMBL/GenBank/DDBJ databases">
        <authorList>
            <consortium name="NCBI Pathogen Detection Project"/>
        </authorList>
    </citation>
    <scope>NUCLEOTIDE SEQUENCE</scope>
    <source>
        <strain evidence="8">MA.CK_00/00001968</strain>
    </source>
</reference>
<sequence length="161" mass="18335">MQNGQPEEQLEYAGFWLRTGACLVDSLFFSLILLPVTIMFYGTDYFWSDSFFRGPLDVIINGIVPAILTVILWYFFQATPGKMALRLRILDAESGHPASTGQYIGRYFGYFVSIIPVGLGLLWVAFDCRKQGWHDKLAGTVVVRELRMTPVKFRGRPSSRR</sequence>
<name>A0A743P2E3_SALER</name>
<dbReference type="InterPro" id="IPR010432">
    <property type="entry name" value="RDD"/>
</dbReference>
<evidence type="ECO:0000259" key="7">
    <source>
        <dbReference type="Pfam" id="PF06271"/>
    </source>
</evidence>
<dbReference type="PANTHER" id="PTHR36115">
    <property type="entry name" value="PROLINE-RICH ANTIGEN HOMOLOG-RELATED"/>
    <property type="match status" value="1"/>
</dbReference>
<feature type="transmembrane region" description="Helical" evidence="6">
    <location>
        <begin position="58"/>
        <end position="76"/>
    </location>
</feature>
<evidence type="ECO:0000256" key="5">
    <source>
        <dbReference type="ARBA" id="ARBA00023136"/>
    </source>
</evidence>
<feature type="transmembrane region" description="Helical" evidence="6">
    <location>
        <begin position="27"/>
        <end position="46"/>
    </location>
</feature>
<dbReference type="Pfam" id="PF06271">
    <property type="entry name" value="RDD"/>
    <property type="match status" value="1"/>
</dbReference>
<evidence type="ECO:0000256" key="1">
    <source>
        <dbReference type="ARBA" id="ARBA00004651"/>
    </source>
</evidence>
<reference evidence="8" key="1">
    <citation type="journal article" date="2018" name="Genome Biol.">
        <title>SKESA: strategic k-mer extension for scrupulous assemblies.</title>
        <authorList>
            <person name="Souvorov A."/>
            <person name="Agarwala R."/>
            <person name="Lipman D.J."/>
        </authorList>
    </citation>
    <scope>NUCLEOTIDE SEQUENCE</scope>
    <source>
        <strain evidence="8">MA.CK_00/00001968</strain>
    </source>
</reference>
<dbReference type="GO" id="GO:0005886">
    <property type="term" value="C:plasma membrane"/>
    <property type="evidence" value="ECO:0007669"/>
    <property type="project" value="UniProtKB-SubCell"/>
</dbReference>
<evidence type="ECO:0000256" key="4">
    <source>
        <dbReference type="ARBA" id="ARBA00022989"/>
    </source>
</evidence>
<accession>A0A743P2E3</accession>
<keyword evidence="5 6" id="KW-0472">Membrane</keyword>
<proteinExistence type="predicted"/>
<evidence type="ECO:0000256" key="3">
    <source>
        <dbReference type="ARBA" id="ARBA00022692"/>
    </source>
</evidence>
<evidence type="ECO:0000256" key="6">
    <source>
        <dbReference type="SAM" id="Phobius"/>
    </source>
</evidence>
<gene>
    <name evidence="8" type="ORF">G9F27_003897</name>
</gene>
<protein>
    <submittedName>
        <fullName evidence="8">RDD family protein</fullName>
    </submittedName>
</protein>
<keyword evidence="4 6" id="KW-1133">Transmembrane helix</keyword>
<feature type="domain" description="RDD" evidence="7">
    <location>
        <begin position="12"/>
        <end position="139"/>
    </location>
</feature>
<evidence type="ECO:0000313" key="8">
    <source>
        <dbReference type="EMBL" id="HAF2129657.1"/>
    </source>
</evidence>
<comment type="caution">
    <text evidence="8">The sequence shown here is derived from an EMBL/GenBank/DDBJ whole genome shotgun (WGS) entry which is preliminary data.</text>
</comment>
<dbReference type="EMBL" id="DAAUQX010000041">
    <property type="protein sequence ID" value="HAF2129657.1"/>
    <property type="molecule type" value="Genomic_DNA"/>
</dbReference>
<comment type="subcellular location">
    <subcellularLocation>
        <location evidence="1">Cell membrane</location>
        <topology evidence="1">Multi-pass membrane protein</topology>
    </subcellularLocation>
</comment>
<evidence type="ECO:0000256" key="2">
    <source>
        <dbReference type="ARBA" id="ARBA00022475"/>
    </source>
</evidence>